<dbReference type="AlphaFoldDB" id="A0A285SPT4"/>
<evidence type="ECO:0000313" key="1">
    <source>
        <dbReference type="EMBL" id="SOC10245.1"/>
    </source>
</evidence>
<organism evidence="1 2">
    <name type="scientific">Stappia indica</name>
    <dbReference type="NCBI Taxonomy" id="538381"/>
    <lineage>
        <taxon>Bacteria</taxon>
        <taxon>Pseudomonadati</taxon>
        <taxon>Pseudomonadota</taxon>
        <taxon>Alphaproteobacteria</taxon>
        <taxon>Hyphomicrobiales</taxon>
        <taxon>Stappiaceae</taxon>
        <taxon>Stappia</taxon>
    </lineage>
</organism>
<dbReference type="Proteomes" id="UP000219331">
    <property type="component" value="Unassembled WGS sequence"/>
</dbReference>
<dbReference type="EMBL" id="OBML01000006">
    <property type="protein sequence ID" value="SOC10245.1"/>
    <property type="molecule type" value="Genomic_DNA"/>
</dbReference>
<gene>
    <name evidence="1" type="ORF">SAMN05421512_106209</name>
</gene>
<accession>A0A285SPT4</accession>
<name>A0A285SPT4_9HYPH</name>
<dbReference type="RefSeq" id="WP_141402599.1">
    <property type="nucleotide sequence ID" value="NZ_OBML01000006.1"/>
</dbReference>
<reference evidence="1 2" key="1">
    <citation type="submission" date="2017-08" db="EMBL/GenBank/DDBJ databases">
        <authorList>
            <person name="de Groot N.N."/>
        </authorList>
    </citation>
    <scope>NUCLEOTIDE SEQUENCE [LARGE SCALE GENOMIC DNA]</scope>
    <source>
        <strain evidence="1 2">USBA 352</strain>
    </source>
</reference>
<protein>
    <recommendedName>
        <fullName evidence="3">DUF2971 domain-containing protein</fullName>
    </recommendedName>
</protein>
<dbReference type="OrthoDB" id="8446968at2"/>
<keyword evidence="2" id="KW-1185">Reference proteome</keyword>
<proteinExistence type="predicted"/>
<evidence type="ECO:0008006" key="3">
    <source>
        <dbReference type="Google" id="ProtNLM"/>
    </source>
</evidence>
<evidence type="ECO:0000313" key="2">
    <source>
        <dbReference type="Proteomes" id="UP000219331"/>
    </source>
</evidence>
<sequence>MPTTSKKKRVRIRRYISIPAMIDTLRRQKLAIPNPENWDDRNDQLFMRLYKDHREAKGLYGMCAALCGETYHHWKIFAGGASGACLVLKRRLLEPYLDRSQPGPKTKIRYAEVDYLKLEEVKELSPDEINDLPFLKRYGFKDENEYRIVIETDTDQQPAIFIDCPHDWIDAVYLNPWLYENQAKSLIETIRQIPGCQKIKIKRSQLINSTTWREAADRIAQKTHHPTLTLAEADKQ</sequence>